<evidence type="ECO:0000313" key="1">
    <source>
        <dbReference type="EMBL" id="KAK3769321.1"/>
    </source>
</evidence>
<dbReference type="AlphaFoldDB" id="A0AAE1DG54"/>
<organism evidence="1 2">
    <name type="scientific">Elysia crispata</name>
    <name type="common">lettuce slug</name>
    <dbReference type="NCBI Taxonomy" id="231223"/>
    <lineage>
        <taxon>Eukaryota</taxon>
        <taxon>Metazoa</taxon>
        <taxon>Spiralia</taxon>
        <taxon>Lophotrochozoa</taxon>
        <taxon>Mollusca</taxon>
        <taxon>Gastropoda</taxon>
        <taxon>Heterobranchia</taxon>
        <taxon>Euthyneura</taxon>
        <taxon>Panpulmonata</taxon>
        <taxon>Sacoglossa</taxon>
        <taxon>Placobranchoidea</taxon>
        <taxon>Plakobranchidae</taxon>
        <taxon>Elysia</taxon>
    </lineage>
</organism>
<proteinExistence type="predicted"/>
<dbReference type="EMBL" id="JAWDGP010003943">
    <property type="protein sequence ID" value="KAK3769321.1"/>
    <property type="molecule type" value="Genomic_DNA"/>
</dbReference>
<sequence length="83" mass="9608">MDDRSNWSFLHGPVWRTHSETNNIDQHILSCTDTPVEAQTPRLTEGGFKSLRLENSMVCERLVCDIWEYLAAKVKGHKKDQHV</sequence>
<name>A0AAE1DG54_9GAST</name>
<dbReference type="Proteomes" id="UP001283361">
    <property type="component" value="Unassembled WGS sequence"/>
</dbReference>
<reference evidence="1" key="1">
    <citation type="journal article" date="2023" name="G3 (Bethesda)">
        <title>A reference genome for the long-term kleptoplast-retaining sea slug Elysia crispata morphotype clarki.</title>
        <authorList>
            <person name="Eastman K.E."/>
            <person name="Pendleton A.L."/>
            <person name="Shaikh M.A."/>
            <person name="Suttiyut T."/>
            <person name="Ogas R."/>
            <person name="Tomko P."/>
            <person name="Gavelis G."/>
            <person name="Widhalm J.R."/>
            <person name="Wisecaver J.H."/>
        </authorList>
    </citation>
    <scope>NUCLEOTIDE SEQUENCE</scope>
    <source>
        <strain evidence="1">ECLA1</strain>
    </source>
</reference>
<protein>
    <submittedName>
        <fullName evidence="1">Uncharacterized protein</fullName>
    </submittedName>
</protein>
<comment type="caution">
    <text evidence="1">The sequence shown here is derived from an EMBL/GenBank/DDBJ whole genome shotgun (WGS) entry which is preliminary data.</text>
</comment>
<evidence type="ECO:0000313" key="2">
    <source>
        <dbReference type="Proteomes" id="UP001283361"/>
    </source>
</evidence>
<keyword evidence="2" id="KW-1185">Reference proteome</keyword>
<accession>A0AAE1DG54</accession>
<gene>
    <name evidence="1" type="ORF">RRG08_066092</name>
</gene>